<feature type="compositionally biased region" description="Basic residues" evidence="1">
    <location>
        <begin position="248"/>
        <end position="258"/>
    </location>
</feature>
<feature type="region of interest" description="Disordered" evidence="1">
    <location>
        <begin position="233"/>
        <end position="284"/>
    </location>
</feature>
<dbReference type="GeneID" id="34687517"/>
<evidence type="ECO:0000313" key="2">
    <source>
        <dbReference type="EMBL" id="CEP63990.1"/>
    </source>
</evidence>
<accession>A0A0C7NCD2</accession>
<dbReference type="HOGENOM" id="CLU_765194_0_0_1"/>
<gene>
    <name evidence="2" type="ORF">LALA0_S09e07140g</name>
</gene>
<dbReference type="AlphaFoldDB" id="A0A0C7NCD2"/>
<protein>
    <submittedName>
        <fullName evidence="2">LALA0S09e07140g1_1</fullName>
    </submittedName>
</protein>
<dbReference type="STRING" id="1245769.A0A0C7NCD2"/>
<dbReference type="EMBL" id="LN736368">
    <property type="protein sequence ID" value="CEP63990.1"/>
    <property type="molecule type" value="Genomic_DNA"/>
</dbReference>
<dbReference type="OrthoDB" id="4067660at2759"/>
<sequence length="362" mass="40573">MEAETATARRTTIEELLNDTAFESGDNSMKGDVTSEAYSACLNDFIKGDHKQCLEGMLNRGLLSPEVLSVNYEIWKLFVGACQEVDFHVLGTSVMKVLRINFAQTEFSATEQKLTGKPPTELIAGLLAYLKCSYKIAEQENSVTSMKQLAELVKKTIMNVSSVVKTIQETRQLRNLVMFYLISLQGRGLQCRSLKALFTILCDETPTLRVALQRETSSGDTFENRIIQELDTLAEKKNPGLSHSSKSPGRRKSKTPHTKKVDEKFHSHHTPETKPQPAAAHNNILKPRKKPQTQLFSLPRLVRFQNTLTSLSRNLLNKKIAPVVVLVLLFVLKKSGTISQLARKIPALLRRLVTLLNILMSI</sequence>
<evidence type="ECO:0000256" key="1">
    <source>
        <dbReference type="SAM" id="MobiDB-lite"/>
    </source>
</evidence>
<feature type="compositionally biased region" description="Basic and acidic residues" evidence="1">
    <location>
        <begin position="259"/>
        <end position="272"/>
    </location>
</feature>
<keyword evidence="3" id="KW-1185">Reference proteome</keyword>
<reference evidence="2 3" key="1">
    <citation type="submission" date="2014-12" db="EMBL/GenBank/DDBJ databases">
        <authorList>
            <person name="Neuveglise Cecile"/>
        </authorList>
    </citation>
    <scope>NUCLEOTIDE SEQUENCE [LARGE SCALE GENOMIC DNA]</scope>
    <source>
        <strain evidence="2 3">CBS 12615</strain>
    </source>
</reference>
<proteinExistence type="predicted"/>
<dbReference type="Proteomes" id="UP000054304">
    <property type="component" value="Unassembled WGS sequence"/>
</dbReference>
<organism evidence="2 3">
    <name type="scientific">Lachancea lanzarotensis</name>
    <dbReference type="NCBI Taxonomy" id="1245769"/>
    <lineage>
        <taxon>Eukaryota</taxon>
        <taxon>Fungi</taxon>
        <taxon>Dikarya</taxon>
        <taxon>Ascomycota</taxon>
        <taxon>Saccharomycotina</taxon>
        <taxon>Saccharomycetes</taxon>
        <taxon>Saccharomycetales</taxon>
        <taxon>Saccharomycetaceae</taxon>
        <taxon>Lachancea</taxon>
    </lineage>
</organism>
<evidence type="ECO:0000313" key="3">
    <source>
        <dbReference type="Proteomes" id="UP000054304"/>
    </source>
</evidence>
<name>A0A0C7NCD2_9SACH</name>
<dbReference type="RefSeq" id="XP_022630202.1">
    <property type="nucleotide sequence ID" value="XM_022770908.1"/>
</dbReference>